<evidence type="ECO:0000256" key="2">
    <source>
        <dbReference type="ARBA" id="ARBA00022475"/>
    </source>
</evidence>
<comment type="subcellular location">
    <subcellularLocation>
        <location evidence="1">Cell membrane</location>
        <topology evidence="1">Multi-pass membrane protein</topology>
    </subcellularLocation>
</comment>
<feature type="transmembrane region" description="Helical" evidence="6">
    <location>
        <begin position="12"/>
        <end position="37"/>
    </location>
</feature>
<dbReference type="EMBL" id="FCOW01000009">
    <property type="protein sequence ID" value="CVK19304.1"/>
    <property type="molecule type" value="Genomic_DNA"/>
</dbReference>
<reference evidence="8 9" key="1">
    <citation type="submission" date="2016-01" db="EMBL/GenBank/DDBJ databases">
        <authorList>
            <person name="Brown R."/>
        </authorList>
    </citation>
    <scope>NUCLEOTIDE SEQUENCE [LARGE SCALE GENOMIC DNA]</scope>
    <source>
        <strain evidence="8">Sporomusa sphaeroides DSM 2875</strain>
    </source>
</reference>
<keyword evidence="5 6" id="KW-0472">Membrane</keyword>
<feature type="transmembrane region" description="Helical" evidence="6">
    <location>
        <begin position="187"/>
        <end position="210"/>
    </location>
</feature>
<feature type="transmembrane region" description="Helical" evidence="6">
    <location>
        <begin position="453"/>
        <end position="473"/>
    </location>
</feature>
<feature type="transmembrane region" description="Helical" evidence="6">
    <location>
        <begin position="252"/>
        <end position="271"/>
    </location>
</feature>
<evidence type="ECO:0000313" key="8">
    <source>
        <dbReference type="EMBL" id="CVK19304.1"/>
    </source>
</evidence>
<evidence type="ECO:0000256" key="3">
    <source>
        <dbReference type="ARBA" id="ARBA00022692"/>
    </source>
</evidence>
<keyword evidence="3 6" id="KW-0812">Transmembrane</keyword>
<organism evidence="8 9">
    <name type="scientific">Sporomusa sphaeroides DSM 2875</name>
    <dbReference type="NCBI Taxonomy" id="1337886"/>
    <lineage>
        <taxon>Bacteria</taxon>
        <taxon>Bacillati</taxon>
        <taxon>Bacillota</taxon>
        <taxon>Negativicutes</taxon>
        <taxon>Selenomonadales</taxon>
        <taxon>Sporomusaceae</taxon>
        <taxon>Sporomusa</taxon>
    </lineage>
</organism>
<evidence type="ECO:0000256" key="5">
    <source>
        <dbReference type="ARBA" id="ARBA00023136"/>
    </source>
</evidence>
<evidence type="ECO:0000313" key="9">
    <source>
        <dbReference type="Proteomes" id="UP000245702"/>
    </source>
</evidence>
<feature type="transmembrane region" description="Helical" evidence="6">
    <location>
        <begin position="291"/>
        <end position="311"/>
    </location>
</feature>
<keyword evidence="9" id="KW-1185">Reference proteome</keyword>
<evidence type="ECO:0000256" key="6">
    <source>
        <dbReference type="SAM" id="Phobius"/>
    </source>
</evidence>
<evidence type="ECO:0000256" key="1">
    <source>
        <dbReference type="ARBA" id="ARBA00004651"/>
    </source>
</evidence>
<keyword evidence="2" id="KW-1003">Cell membrane</keyword>
<feature type="transmembrane region" description="Helical" evidence="6">
    <location>
        <begin position="323"/>
        <end position="345"/>
    </location>
</feature>
<gene>
    <name evidence="8" type="ORF">SSPH_01954</name>
</gene>
<dbReference type="PANTHER" id="PTHR43478:SF1">
    <property type="entry name" value="NA+_H+ ANTIPORTER NHAC-LIKE C-TERMINAL DOMAIN-CONTAINING PROTEIN"/>
    <property type="match status" value="1"/>
</dbReference>
<feature type="transmembrane region" description="Helical" evidence="6">
    <location>
        <begin position="365"/>
        <end position="385"/>
    </location>
</feature>
<dbReference type="PANTHER" id="PTHR43478">
    <property type="entry name" value="NA+/H+ ANTIPORTER-RELATED"/>
    <property type="match status" value="1"/>
</dbReference>
<proteinExistence type="predicted"/>
<protein>
    <submittedName>
        <fullName evidence="8">Na+/H+ antiporter family protein</fullName>
    </submittedName>
</protein>
<accession>A0ABM9W2A6</accession>
<evidence type="ECO:0000259" key="7">
    <source>
        <dbReference type="Pfam" id="PF03553"/>
    </source>
</evidence>
<dbReference type="Pfam" id="PF03553">
    <property type="entry name" value="Na_H_antiporter"/>
    <property type="match status" value="1"/>
</dbReference>
<feature type="domain" description="Na+/H+ antiporter NhaC-like C-terminal" evidence="7">
    <location>
        <begin position="160"/>
        <end position="471"/>
    </location>
</feature>
<keyword evidence="4 6" id="KW-1133">Transmembrane helix</keyword>
<dbReference type="InterPro" id="IPR018461">
    <property type="entry name" value="Na/H_Antiport_NhaC-like_C"/>
</dbReference>
<sequence length="474" mass="52195">MEIILSLMPFLFIIVFAILTRWIIPSIIIGLMIGAFLRSDNSLLEALDLFSSYITGAITDESNAIILVFLFGFGALSEIFKLGGGISAFARLAEKRLQSERSAYLSVWLITPLTFLDCCFRIISSGIISKAVLERTNGSKDRLAFIINSSSQLIPLIPFATTYIGYILGLLLPMLLQLNVNTSPYTLYLQAIPYNFYSIIMVLFSGMLTFTEIKPLQLFRPAYKPMLSEQGKHTQGEAEHQHTFEEKLPPRLFNLVLPLLIMISALFYLVWRSGVSRGGTSLSQALIFADYELAVLNATIITLSLTILLYLMQKVPAKSLQKAFFAGGVEMLPPIIIISLAWAMILVSRDLEFYDIASNLFNSYLPRQLLPVLFFLATGITSYFIGSSWATWALFLPVALSTAVAADVNLPLILGSVMAGGSVGDNISPLGEDPILVASTIDIPVIDHIRYCVPYGMLAFIVSAGGYLIAGYLL</sequence>
<comment type="caution">
    <text evidence="8">The sequence shown here is derived from an EMBL/GenBank/DDBJ whole genome shotgun (WGS) entry which is preliminary data.</text>
</comment>
<feature type="transmembrane region" description="Helical" evidence="6">
    <location>
        <begin position="64"/>
        <end position="89"/>
    </location>
</feature>
<feature type="transmembrane region" description="Helical" evidence="6">
    <location>
        <begin position="153"/>
        <end position="175"/>
    </location>
</feature>
<dbReference type="Proteomes" id="UP000245702">
    <property type="component" value="Unassembled WGS sequence"/>
</dbReference>
<name>A0ABM9W2A6_9FIRM</name>
<dbReference type="RefSeq" id="WP_075756723.1">
    <property type="nucleotide sequence ID" value="NZ_CP146991.1"/>
</dbReference>
<evidence type="ECO:0000256" key="4">
    <source>
        <dbReference type="ARBA" id="ARBA00022989"/>
    </source>
</evidence>